<proteinExistence type="inferred from homology"/>
<evidence type="ECO:0000259" key="5">
    <source>
        <dbReference type="Pfam" id="PF17490"/>
    </source>
</evidence>
<dbReference type="STRING" id="30522.A0A4W2EJ46"/>
<dbReference type="Gene3D" id="3.30.250.20">
    <property type="entry name" value="L1 transposable element, C-terminal domain"/>
    <property type="match status" value="1"/>
</dbReference>
<evidence type="ECO:0000256" key="2">
    <source>
        <dbReference type="SAM" id="Coils"/>
    </source>
</evidence>
<dbReference type="Pfam" id="PF17490">
    <property type="entry name" value="Tnp_22_dsRBD"/>
    <property type="match status" value="1"/>
</dbReference>
<accession>A0A4W2EJ46</accession>
<dbReference type="InterPro" id="IPR043636">
    <property type="entry name" value="L1_RRM_dom"/>
</dbReference>
<dbReference type="Pfam" id="PF02994">
    <property type="entry name" value="Transposase_22"/>
    <property type="match status" value="1"/>
</dbReference>
<dbReference type="Gene3D" id="3.30.70.1820">
    <property type="entry name" value="L1 transposable element, RRM domain"/>
    <property type="match status" value="1"/>
</dbReference>
<reference evidence="6 7" key="1">
    <citation type="submission" date="2018-11" db="EMBL/GenBank/DDBJ databases">
        <title>Haplotype-resolved cattle genomes.</title>
        <authorList>
            <person name="Low W.Y."/>
            <person name="Tearle R."/>
            <person name="Bickhart D.M."/>
            <person name="Rosen B.D."/>
            <person name="Koren S."/>
            <person name="Rhie A."/>
            <person name="Hiendleder S."/>
            <person name="Phillippy A.M."/>
            <person name="Smith T.P.L."/>
            <person name="Williams J.L."/>
        </authorList>
    </citation>
    <scope>NUCLEOTIDE SEQUENCE [LARGE SCALE GENOMIC DNA]</scope>
</reference>
<reference evidence="6" key="2">
    <citation type="submission" date="2025-08" db="UniProtKB">
        <authorList>
            <consortium name="Ensembl"/>
        </authorList>
    </citation>
    <scope>IDENTIFICATION</scope>
</reference>
<organism evidence="6 7">
    <name type="scientific">Bos indicus x Bos taurus</name>
    <name type="common">Hybrid cattle</name>
    <dbReference type="NCBI Taxonomy" id="30522"/>
    <lineage>
        <taxon>Eukaryota</taxon>
        <taxon>Metazoa</taxon>
        <taxon>Chordata</taxon>
        <taxon>Craniata</taxon>
        <taxon>Vertebrata</taxon>
        <taxon>Euteleostomi</taxon>
        <taxon>Mammalia</taxon>
        <taxon>Eutheria</taxon>
        <taxon>Laurasiatheria</taxon>
        <taxon>Artiodactyla</taxon>
        <taxon>Ruminantia</taxon>
        <taxon>Pecora</taxon>
        <taxon>Bovidae</taxon>
        <taxon>Bovinae</taxon>
        <taxon>Bos</taxon>
    </lineage>
</organism>
<dbReference type="InterPro" id="IPR004244">
    <property type="entry name" value="Transposase_22"/>
</dbReference>
<dbReference type="Gene3D" id="1.20.5.390">
    <property type="entry name" value="L1 transposable element, trimerization domain"/>
    <property type="match status" value="1"/>
</dbReference>
<dbReference type="Ensembl" id="ENSBIXT00000018898.1">
    <property type="protein sequence ID" value="ENSBIXP00000033036.1"/>
    <property type="gene ID" value="ENSBIXG00000015726.1"/>
</dbReference>
<evidence type="ECO:0000256" key="1">
    <source>
        <dbReference type="ARBA" id="ARBA00061640"/>
    </source>
</evidence>
<evidence type="ECO:0000259" key="3">
    <source>
        <dbReference type="Pfam" id="PF02994"/>
    </source>
</evidence>
<protein>
    <recommendedName>
        <fullName evidence="8">L1 transposable element RRM domain-containing protein</fullName>
    </recommendedName>
</protein>
<dbReference type="InterPro" id="IPR035300">
    <property type="entry name" value="L1_dsRBD"/>
</dbReference>
<evidence type="ECO:0000313" key="7">
    <source>
        <dbReference type="Proteomes" id="UP000314981"/>
    </source>
</evidence>
<comment type="similarity">
    <text evidence="1">Belongs to the transposase 22 family.</text>
</comment>
<dbReference type="Pfam" id="PF17489">
    <property type="entry name" value="Tnp_22_trimer"/>
    <property type="match status" value="1"/>
</dbReference>
<reference evidence="6" key="3">
    <citation type="submission" date="2025-09" db="UniProtKB">
        <authorList>
            <consortium name="Ensembl"/>
        </authorList>
    </citation>
    <scope>IDENTIFICATION</scope>
</reference>
<sequence>MNNAITEIKSTLEGTNSRITEAEDRISEVEDRMLEINEAERKKEKRMKRNEDNLRDLWDNVKHPNIRIIEVPEEEDKKKGHEKILEEIIVENFPKMQKEIATQVQETQRVPNRINPRLNTPRHILIKLMKIKHKEQILKAAREKQQTTHKGIPIRITVDLSIETLQARREWQDILKVMKEKNLQPRLLYPARISFKYEGEIKSFQFSSVQSFSRVHLFATQWTAAHQASLSITNSWSLPKLMSIESVMPSNHLILCCPLLLPPSIFPSTRVFSNESALLIRWPKYWSFSFNISPSNEYSGLISFRIDWLDLLAVQGTLKSLLQHHSSKASILWCSAFFIVQLSHPYMTTGETIALTRWIFVGKVMSLLLNMLSRLVITFLPRSKCLLISWLQSPSAVILEPPKIKSASVSTVSPSICHEVMGPDAMIFVF</sequence>
<evidence type="ECO:0000313" key="6">
    <source>
        <dbReference type="Ensembl" id="ENSBIXP00000033036.1"/>
    </source>
</evidence>
<feature type="domain" description="L1 transposable element dsRBD-like" evidence="5">
    <location>
        <begin position="163"/>
        <end position="204"/>
    </location>
</feature>
<evidence type="ECO:0000259" key="4">
    <source>
        <dbReference type="Pfam" id="PF17489"/>
    </source>
</evidence>
<dbReference type="Proteomes" id="UP000314981">
    <property type="component" value="Chromosome 17"/>
</dbReference>
<dbReference type="FunFam" id="3.30.70.1820:FF:000002">
    <property type="entry name" value="LINE-1 retrotransposable element ORF1 protein"/>
    <property type="match status" value="1"/>
</dbReference>
<dbReference type="PANTHER" id="PTHR11505">
    <property type="entry name" value="L1 TRANSPOSABLE ELEMENT-RELATED"/>
    <property type="match status" value="1"/>
</dbReference>
<feature type="domain" description="L1 transposable element trimerization" evidence="4">
    <location>
        <begin position="22"/>
        <end position="59"/>
    </location>
</feature>
<feature type="domain" description="L1 transposable element RRM" evidence="3">
    <location>
        <begin position="64"/>
        <end position="159"/>
    </location>
</feature>
<keyword evidence="2" id="KW-0175">Coiled coil</keyword>
<dbReference type="InterPro" id="IPR035301">
    <property type="entry name" value="L1_trimer"/>
</dbReference>
<keyword evidence="7" id="KW-1185">Reference proteome</keyword>
<name>A0A4W2EJ46_BOBOX</name>
<evidence type="ECO:0008006" key="8">
    <source>
        <dbReference type="Google" id="ProtNLM"/>
    </source>
</evidence>
<dbReference type="AlphaFoldDB" id="A0A4W2EJ46"/>
<feature type="coiled-coil region" evidence="2">
    <location>
        <begin position="5"/>
        <end position="46"/>
    </location>
</feature>
<dbReference type="InterPro" id="IPR042566">
    <property type="entry name" value="L1_C"/>
</dbReference>